<dbReference type="Proteomes" id="UP000076825">
    <property type="component" value="Chromosome 1"/>
</dbReference>
<dbReference type="GO" id="GO:0004177">
    <property type="term" value="F:aminopeptidase activity"/>
    <property type="evidence" value="ECO:0007669"/>
    <property type="project" value="UniProtKB-KW"/>
</dbReference>
<feature type="domain" description="AB hydrolase-1" evidence="1">
    <location>
        <begin position="33"/>
        <end position="175"/>
    </location>
</feature>
<dbReference type="OrthoDB" id="135231at2"/>
<dbReference type="Pfam" id="PF00561">
    <property type="entry name" value="Abhydrolase_1"/>
    <property type="match status" value="1"/>
</dbReference>
<protein>
    <submittedName>
        <fullName evidence="2">Hydrolase-like protein</fullName>
        <ecNumber evidence="2">3.-.-.-</ecNumber>
        <ecNumber evidence="2">3.4.11.5</ecNumber>
    </submittedName>
</protein>
<evidence type="ECO:0000313" key="3">
    <source>
        <dbReference type="Proteomes" id="UP000076825"/>
    </source>
</evidence>
<dbReference type="STRING" id="123899.SAMEA3906487_02040"/>
<dbReference type="InterPro" id="IPR000073">
    <property type="entry name" value="AB_hydrolase_1"/>
</dbReference>
<name>A0A146B0Y7_9BORD</name>
<keyword evidence="2" id="KW-0031">Aminopeptidase</keyword>
<dbReference type="PATRIC" id="fig|123899.6.peg.2036"/>
<dbReference type="Gene3D" id="3.40.50.1820">
    <property type="entry name" value="alpha/beta hydrolase"/>
    <property type="match status" value="1"/>
</dbReference>
<dbReference type="SUPFAM" id="SSF53474">
    <property type="entry name" value="alpha/beta-Hydrolases"/>
    <property type="match status" value="1"/>
</dbReference>
<dbReference type="EC" id="3.4.11.5" evidence="2"/>
<dbReference type="GeneID" id="56590685"/>
<dbReference type="EC" id="3.-.-.-" evidence="2"/>
<accession>A0A146B0Y7</accession>
<dbReference type="PANTHER" id="PTHR43689">
    <property type="entry name" value="HYDROLASE"/>
    <property type="match status" value="1"/>
</dbReference>
<dbReference type="InterPro" id="IPR029058">
    <property type="entry name" value="AB_hydrolase_fold"/>
</dbReference>
<reference evidence="2 3" key="1">
    <citation type="submission" date="2016-04" db="EMBL/GenBank/DDBJ databases">
        <authorList>
            <consortium name="Pathogen Informatics"/>
        </authorList>
    </citation>
    <scope>NUCLEOTIDE SEQUENCE [LARGE SCALE GENOMIC DNA]</scope>
    <source>
        <strain evidence="2 3">H044680328</strain>
    </source>
</reference>
<keyword evidence="2" id="KW-0378">Hydrolase</keyword>
<evidence type="ECO:0000313" key="2">
    <source>
        <dbReference type="EMBL" id="SAI70050.1"/>
    </source>
</evidence>
<gene>
    <name evidence="2" type="primary">pepIP</name>
    <name evidence="2" type="ORF">SAMEA3906487_02040</name>
</gene>
<dbReference type="AlphaFoldDB" id="A0A146B0Y7"/>
<proteinExistence type="predicted"/>
<evidence type="ECO:0000259" key="1">
    <source>
        <dbReference type="Pfam" id="PF00561"/>
    </source>
</evidence>
<dbReference type="EMBL" id="LT546645">
    <property type="protein sequence ID" value="SAI70050.1"/>
    <property type="molecule type" value="Genomic_DNA"/>
</dbReference>
<keyword evidence="2" id="KW-0645">Protease</keyword>
<dbReference type="PANTHER" id="PTHR43689:SF8">
    <property type="entry name" value="ALPHA_BETA-HYDROLASES SUPERFAMILY PROTEIN"/>
    <property type="match status" value="1"/>
</dbReference>
<dbReference type="KEGG" id="btrm:SAMEA390648702040"/>
<dbReference type="eggNOG" id="COG2267">
    <property type="taxonomic scope" value="Bacteria"/>
</dbReference>
<keyword evidence="3" id="KW-1185">Reference proteome</keyword>
<dbReference type="RefSeq" id="WP_033535430.1">
    <property type="nucleotide sequence ID" value="NZ_CP016340.1"/>
</dbReference>
<organism evidence="2 3">
    <name type="scientific">Bordetella trematum</name>
    <dbReference type="NCBI Taxonomy" id="123899"/>
    <lineage>
        <taxon>Bacteria</taxon>
        <taxon>Pseudomonadati</taxon>
        <taxon>Pseudomonadota</taxon>
        <taxon>Betaproteobacteria</taxon>
        <taxon>Burkholderiales</taxon>
        <taxon>Alcaligenaceae</taxon>
        <taxon>Bordetella</taxon>
    </lineage>
</organism>
<sequence length="261" mass="28223">MSSVAIEDHLIETPAGALFARRWRPAAGAGAAPLVLMHDSLGCVALWRDFPQQLAQASGREVVAYDRLGFGQSAAHPARLRPDFVSAEAREDFARMRAQLGITTFVALGHSVGGGMAIACAAAWGEDCRGLITESAQAFVEPRTLAGIREARAGFAQPGQLDRLARYHGDKAAWVLSAWIDTWLAEDFAGWNLDHELQQVRCPALALHGDQDEYGSLAHPDRIATLARGQQHVFAGCGHVPHREQPEAVLAVILPWLAARE</sequence>